<keyword evidence="2" id="KW-1185">Reference proteome</keyword>
<feature type="compositionally biased region" description="Basic residues" evidence="1">
    <location>
        <begin position="217"/>
        <end position="230"/>
    </location>
</feature>
<evidence type="ECO:0000256" key="1">
    <source>
        <dbReference type="SAM" id="MobiDB-lite"/>
    </source>
</evidence>
<dbReference type="InterPro" id="IPR036465">
    <property type="entry name" value="vWFA_dom_sf"/>
</dbReference>
<accession>A0A914CR27</accession>
<protein>
    <submittedName>
        <fullName evidence="3">VWFA domain-containing protein</fullName>
    </submittedName>
</protein>
<reference evidence="3" key="1">
    <citation type="submission" date="2022-11" db="UniProtKB">
        <authorList>
            <consortium name="WormBaseParasite"/>
        </authorList>
    </citation>
    <scope>IDENTIFICATION</scope>
</reference>
<feature type="compositionally biased region" description="Polar residues" evidence="1">
    <location>
        <begin position="133"/>
        <end position="146"/>
    </location>
</feature>
<dbReference type="Gene3D" id="3.40.50.410">
    <property type="entry name" value="von Willebrand factor, type A domain"/>
    <property type="match status" value="1"/>
</dbReference>
<proteinExistence type="predicted"/>
<organism evidence="2 3">
    <name type="scientific">Acrobeloides nanus</name>
    <dbReference type="NCBI Taxonomy" id="290746"/>
    <lineage>
        <taxon>Eukaryota</taxon>
        <taxon>Metazoa</taxon>
        <taxon>Ecdysozoa</taxon>
        <taxon>Nematoda</taxon>
        <taxon>Chromadorea</taxon>
        <taxon>Rhabditida</taxon>
        <taxon>Tylenchina</taxon>
        <taxon>Cephalobomorpha</taxon>
        <taxon>Cephaloboidea</taxon>
        <taxon>Cephalobidae</taxon>
        <taxon>Acrobeloides</taxon>
    </lineage>
</organism>
<dbReference type="Proteomes" id="UP000887540">
    <property type="component" value="Unplaced"/>
</dbReference>
<sequence>MTYQYSYLKQKKCLLIHIGKMKVLILTIFVSLASLLCRTDALLIDQIQSKQITSSNEIGRPCSTNISNAWLNIVLIIETSSAMGASNLRQQMELRSGKVVPRRVDPHSRTDLRVIGPISYPGQILEIIMSSMADPQSQSRSTTPRINSEPRLNLKQLQTRDDILFPVLIPDPSRSIRCSPEPIPEPPQGSFPLTKSDPLVPNPIPSPRADPSLQQRAPHHSINKSSHKPNTKTQGRSQGLRADLPPHRRALPFIAEKLSLSLSSELSQLPVASLTQNKTRVGIVTYSDQATLVADFSQINSNADVAKTLMSLQVSNSSSAAGIVDAIGFANEIMGICDNEEGCTLFGGNNVFVIIGASMK</sequence>
<feature type="region of interest" description="Disordered" evidence="1">
    <location>
        <begin position="175"/>
        <end position="244"/>
    </location>
</feature>
<evidence type="ECO:0000313" key="2">
    <source>
        <dbReference type="Proteomes" id="UP000887540"/>
    </source>
</evidence>
<evidence type="ECO:0000313" key="3">
    <source>
        <dbReference type="WBParaSite" id="ACRNAN_scaffold1292.g8057.t1"/>
    </source>
</evidence>
<dbReference type="AlphaFoldDB" id="A0A914CR27"/>
<feature type="region of interest" description="Disordered" evidence="1">
    <location>
        <begin position="132"/>
        <end position="155"/>
    </location>
</feature>
<dbReference type="WBParaSite" id="ACRNAN_scaffold1292.g8057.t1">
    <property type="protein sequence ID" value="ACRNAN_scaffold1292.g8057.t1"/>
    <property type="gene ID" value="ACRNAN_scaffold1292.g8057"/>
</dbReference>
<name>A0A914CR27_9BILA</name>
<dbReference type="SUPFAM" id="SSF53300">
    <property type="entry name" value="vWA-like"/>
    <property type="match status" value="1"/>
</dbReference>